<reference evidence="1" key="1">
    <citation type="journal article" date="2022" name="bioRxiv">
        <title>Genomics of Preaxostyla Flagellates Illuminates Evolutionary Transitions and the Path Towards Mitochondrial Loss.</title>
        <authorList>
            <person name="Novak L.V.F."/>
            <person name="Treitli S.C."/>
            <person name="Pyrih J."/>
            <person name="Halakuc P."/>
            <person name="Pipaliya S.V."/>
            <person name="Vacek V."/>
            <person name="Brzon O."/>
            <person name="Soukal P."/>
            <person name="Eme L."/>
            <person name="Dacks J.B."/>
            <person name="Karnkowska A."/>
            <person name="Elias M."/>
            <person name="Hampl V."/>
        </authorList>
    </citation>
    <scope>NUCLEOTIDE SEQUENCE</scope>
    <source>
        <strain evidence="1">RCP-MX</strain>
    </source>
</reference>
<sequence length="75" mass="7887">MGSSDPVCAVTPAPEVVFFQAGPLCLRLPMTITPTLGPCVISARICSFTCRTAGFHEGAPLDFRCLGVYVDSPTP</sequence>
<dbReference type="Proteomes" id="UP001141327">
    <property type="component" value="Unassembled WGS sequence"/>
</dbReference>
<evidence type="ECO:0000313" key="2">
    <source>
        <dbReference type="Proteomes" id="UP001141327"/>
    </source>
</evidence>
<keyword evidence="2" id="KW-1185">Reference proteome</keyword>
<dbReference type="EMBL" id="JAPMOS010000245">
    <property type="protein sequence ID" value="KAJ4453565.1"/>
    <property type="molecule type" value="Genomic_DNA"/>
</dbReference>
<gene>
    <name evidence="1" type="ORF">PAPYR_11948</name>
</gene>
<comment type="caution">
    <text evidence="1">The sequence shown here is derived from an EMBL/GenBank/DDBJ whole genome shotgun (WGS) entry which is preliminary data.</text>
</comment>
<organism evidence="1 2">
    <name type="scientific">Paratrimastix pyriformis</name>
    <dbReference type="NCBI Taxonomy" id="342808"/>
    <lineage>
        <taxon>Eukaryota</taxon>
        <taxon>Metamonada</taxon>
        <taxon>Preaxostyla</taxon>
        <taxon>Paratrimastigidae</taxon>
        <taxon>Paratrimastix</taxon>
    </lineage>
</organism>
<proteinExistence type="predicted"/>
<accession>A0ABQ8U2S3</accession>
<name>A0ABQ8U2S3_9EUKA</name>
<protein>
    <submittedName>
        <fullName evidence="1">Uncharacterized protein</fullName>
    </submittedName>
</protein>
<evidence type="ECO:0000313" key="1">
    <source>
        <dbReference type="EMBL" id="KAJ4453565.1"/>
    </source>
</evidence>